<proteinExistence type="predicted"/>
<evidence type="ECO:0000259" key="3">
    <source>
        <dbReference type="Pfam" id="PF07715"/>
    </source>
</evidence>
<dbReference type="Gene3D" id="2.170.130.10">
    <property type="entry name" value="TonB-dependent receptor, plug domain"/>
    <property type="match status" value="1"/>
</dbReference>
<dbReference type="GO" id="GO:0044718">
    <property type="term" value="P:siderophore transmembrane transport"/>
    <property type="evidence" value="ECO:0007669"/>
    <property type="project" value="TreeGrafter"/>
</dbReference>
<dbReference type="InterPro" id="IPR012910">
    <property type="entry name" value="Plug_dom"/>
</dbReference>
<gene>
    <name evidence="4" type="ORF">ENG67_05610</name>
</gene>
<dbReference type="Pfam" id="PF07715">
    <property type="entry name" value="Plug"/>
    <property type="match status" value="1"/>
</dbReference>
<dbReference type="InterPro" id="IPR037066">
    <property type="entry name" value="Plug_dom_sf"/>
</dbReference>
<feature type="signal peptide" evidence="2">
    <location>
        <begin position="1"/>
        <end position="19"/>
    </location>
</feature>
<comment type="caution">
    <text evidence="4">The sequence shown here is derived from an EMBL/GenBank/DDBJ whole genome shotgun (WGS) entry which is preliminary data.</text>
</comment>
<dbReference type="Proteomes" id="UP000885931">
    <property type="component" value="Unassembled WGS sequence"/>
</dbReference>
<dbReference type="InterPro" id="IPR008969">
    <property type="entry name" value="CarboxyPept-like_regulatory"/>
</dbReference>
<dbReference type="GO" id="GO:0015344">
    <property type="term" value="F:siderophore uptake transmembrane transporter activity"/>
    <property type="evidence" value="ECO:0007669"/>
    <property type="project" value="TreeGrafter"/>
</dbReference>
<dbReference type="PANTHER" id="PTHR30069:SF29">
    <property type="entry name" value="HEMOGLOBIN AND HEMOGLOBIN-HAPTOGLOBIN-BINDING PROTEIN 1-RELATED"/>
    <property type="match status" value="1"/>
</dbReference>
<protein>
    <submittedName>
        <fullName evidence="4">PEGA domain-containing protein</fullName>
    </submittedName>
</protein>
<evidence type="ECO:0000256" key="1">
    <source>
        <dbReference type="ARBA" id="ARBA00022729"/>
    </source>
</evidence>
<dbReference type="PANTHER" id="PTHR30069">
    <property type="entry name" value="TONB-DEPENDENT OUTER MEMBRANE RECEPTOR"/>
    <property type="match status" value="1"/>
</dbReference>
<reference evidence="4" key="1">
    <citation type="journal article" date="2020" name="mSystems">
        <title>Genome- and Community-Level Interaction Insights into Carbon Utilization and Element Cycling Functions of Hydrothermarchaeota in Hydrothermal Sediment.</title>
        <authorList>
            <person name="Zhou Z."/>
            <person name="Liu Y."/>
            <person name="Xu W."/>
            <person name="Pan J."/>
            <person name="Luo Z.H."/>
            <person name="Li M."/>
        </authorList>
    </citation>
    <scope>NUCLEOTIDE SEQUENCE [LARGE SCALE GENOMIC DNA]</scope>
    <source>
        <strain evidence="4">HyVt-237</strain>
    </source>
</reference>
<organism evidence="4">
    <name type="scientific">candidate division WOR-3 bacterium</name>
    <dbReference type="NCBI Taxonomy" id="2052148"/>
    <lineage>
        <taxon>Bacteria</taxon>
        <taxon>Bacteria division WOR-3</taxon>
    </lineage>
</organism>
<dbReference type="AlphaFoldDB" id="A0A7C1B4C3"/>
<feature type="non-terminal residue" evidence="4">
    <location>
        <position position="563"/>
    </location>
</feature>
<dbReference type="SUPFAM" id="SSF56935">
    <property type="entry name" value="Porins"/>
    <property type="match status" value="1"/>
</dbReference>
<dbReference type="GO" id="GO:0009279">
    <property type="term" value="C:cell outer membrane"/>
    <property type="evidence" value="ECO:0007669"/>
    <property type="project" value="TreeGrafter"/>
</dbReference>
<keyword evidence="1 2" id="KW-0732">Signal</keyword>
<feature type="chain" id="PRO_5028123557" evidence="2">
    <location>
        <begin position="20"/>
        <end position="563"/>
    </location>
</feature>
<dbReference type="Gene3D" id="2.60.40.1120">
    <property type="entry name" value="Carboxypeptidase-like, regulatory domain"/>
    <property type="match status" value="1"/>
</dbReference>
<dbReference type="SUPFAM" id="SSF49464">
    <property type="entry name" value="Carboxypeptidase regulatory domain-like"/>
    <property type="match status" value="1"/>
</dbReference>
<evidence type="ECO:0000313" key="4">
    <source>
        <dbReference type="EMBL" id="HDM90659.1"/>
    </source>
</evidence>
<dbReference type="EMBL" id="DRBW01000206">
    <property type="protein sequence ID" value="HDM90659.1"/>
    <property type="molecule type" value="Genomic_DNA"/>
</dbReference>
<dbReference type="Pfam" id="PF13715">
    <property type="entry name" value="CarbopepD_reg_2"/>
    <property type="match status" value="1"/>
</dbReference>
<feature type="domain" description="TonB-dependent receptor plug" evidence="3">
    <location>
        <begin position="122"/>
        <end position="218"/>
    </location>
</feature>
<accession>A0A7C1B4C3</accession>
<sequence>MKRHFLLTLFVLGTLPLAAQTGSIRGVVYDARSGTPLPGADVYLEGEKIGTSTDLDGSYFLLKVPVGKHRLVASMLGYRKSSREVKVRQGEALEIDFYLEEEAINIGEEIVVIGKRPLLEPEVSASLKSLSTSDLENMPVEEVKDVLASQAGVSGVGSDIHIRGGRSNEIIMLVDGIPVRDPLSGSAFGLYIPTDMVQSLDALVGGFSAEYGEAMSGVINIKTKEGGDKLGGYFGYQSDHIKPLNYHNTDRLEFSMDGPVPLSGGRATFYTSLYYRSSDTYLPHSDELYSSVIKKTFGREENTLSGIFKLSVKPGSNKKLSLSFNKSIEVNQGYFSTRRDYPFAYGFPYRYMYHLEHYPVFTRDGNQFILSFNHLLSEKSFYEVKFSRFFTNLHLDVLGKKWDQYEELLDILPPVSDTHPYPGDGFYDTGDSPIWHDHYDETYTLKFDFTRKPRPIFRMKTGFELDYSEVQWIDIQYPWFYSPGGLGYNHDLYKVYTTKFGAYYENRIHFAGMVANLGIRYDMWVPGKYVDRGVERTLSYPDLPPAVEREYRRYLDESGKLPI</sequence>
<evidence type="ECO:0000256" key="2">
    <source>
        <dbReference type="SAM" id="SignalP"/>
    </source>
</evidence>
<dbReference type="InterPro" id="IPR039426">
    <property type="entry name" value="TonB-dep_rcpt-like"/>
</dbReference>
<name>A0A7C1B4C3_UNCW3</name>